<accession>A0ABN0C4G6</accession>
<evidence type="ECO:0000313" key="1">
    <source>
        <dbReference type="EMBL" id="EFS92046.1"/>
    </source>
</evidence>
<gene>
    <name evidence="1" type="ORF">HMPREF9607_01674</name>
</gene>
<organism evidence="1 2">
    <name type="scientific">Cutibacterium modestum HL044PA1</name>
    <dbReference type="NCBI Taxonomy" id="765109"/>
    <lineage>
        <taxon>Bacteria</taxon>
        <taxon>Bacillati</taxon>
        <taxon>Actinomycetota</taxon>
        <taxon>Actinomycetes</taxon>
        <taxon>Propionibacteriales</taxon>
        <taxon>Propionibacteriaceae</taxon>
        <taxon>Cutibacterium</taxon>
        <taxon>Cutibacterium modestum</taxon>
    </lineage>
</organism>
<reference evidence="1" key="1">
    <citation type="submission" date="2010-08" db="EMBL/GenBank/DDBJ databases">
        <authorList>
            <person name="Weinstock G."/>
            <person name="Sodergren E."/>
            <person name="Clifton S."/>
            <person name="Fulton L."/>
            <person name="Fulton B."/>
            <person name="Courtney L."/>
            <person name="Fronick C."/>
            <person name="Harrison M."/>
            <person name="Strong C."/>
            <person name="Farmer C."/>
            <person name="Delahaunty K."/>
            <person name="Markovic C."/>
            <person name="Hall O."/>
            <person name="Minx P."/>
            <person name="Tomlinson C."/>
            <person name="Mitreva M."/>
            <person name="Hou S."/>
            <person name="Chen J."/>
            <person name="Wollam A."/>
            <person name="Pepin K.H."/>
            <person name="Johnson M."/>
            <person name="Bhonagiri V."/>
            <person name="Zhang X."/>
            <person name="Suruliraj S."/>
            <person name="Warren W."/>
            <person name="Chinwalla A."/>
            <person name="Mardis E.R."/>
            <person name="Wilson R.K."/>
        </authorList>
    </citation>
    <scope>NUCLEOTIDE SEQUENCE [LARGE SCALE GENOMIC DNA]</scope>
    <source>
        <strain evidence="1">HL044PA1</strain>
    </source>
</reference>
<proteinExistence type="predicted"/>
<name>A0ABN0C4G6_9ACTN</name>
<protein>
    <recommendedName>
        <fullName evidence="3">DUF4143 domain-containing protein</fullName>
    </recommendedName>
</protein>
<dbReference type="Proteomes" id="UP000003179">
    <property type="component" value="Unassembled WGS sequence"/>
</dbReference>
<keyword evidence="2" id="KW-1185">Reference proteome</keyword>
<sequence>MGHRTHGLKSRREIDLAVELDDQRVIATEVKAAASMQLADAKHLI</sequence>
<comment type="caution">
    <text evidence="1">The sequence shown here is derived from an EMBL/GenBank/DDBJ whole genome shotgun (WGS) entry which is preliminary data.</text>
</comment>
<dbReference type="EMBL" id="ADZU01000028">
    <property type="protein sequence ID" value="EFS92046.1"/>
    <property type="molecule type" value="Genomic_DNA"/>
</dbReference>
<evidence type="ECO:0000313" key="2">
    <source>
        <dbReference type="Proteomes" id="UP000003179"/>
    </source>
</evidence>
<evidence type="ECO:0008006" key="3">
    <source>
        <dbReference type="Google" id="ProtNLM"/>
    </source>
</evidence>